<dbReference type="Pfam" id="PF02875">
    <property type="entry name" value="Mur_ligase_C"/>
    <property type="match status" value="1"/>
</dbReference>
<feature type="domain" description="Mur ligase N-terminal catalytic" evidence="9">
    <location>
        <begin position="29"/>
        <end position="103"/>
    </location>
</feature>
<sequence>MWPLTGKEIYQTITKTINTKNSFDDIIFEGIFTDSRKIKSKQFFIAIEGERFDGHAFLAECFSKGVQLALVNKNSKYLSNLSQKERNKCIEVDNVLEKFREFAKFMRQRFPFPVIGVAGSNGKTTTKEMLASLLSGGSFKVTKTEKSENGFLGMAVTLCQEAHHKNSPPHALVLEIGIDDIGAMTQHVSLGLPDISIITALGPEHLEHLINWETAVKEELILFQNPNTKRVWQLSDAKIFEAFQNYLKDDNLNRKKLADLKNDYIVIEKNKLKEINHDLKNNVNAIVYWDVIQTSSVESQLNFSVDSKFNNSSTTEEIIFKVPLPGIHNAANFALAFSTAFMLKRTAQQIEIGWKTFVPPPMRSRISNLKNGIVLFDDCYNSSPMSLEAALHAIDSKEWQEKAKLIVLGDMLDLGAESKYWHEKIFYSLKNLQNTYLCLYGSAMYDCYKLLKETENVLLAQNKLRLFWRTADEEPTLFLSDINVKLSDFVILVKGSRGMKLDRLVKSIEENFC</sequence>
<accession>A0A1L4D2D5</accession>
<gene>
    <name evidence="12" type="ORF">AXG55_10755</name>
</gene>
<dbReference type="RefSeq" id="WP_148698114.1">
    <property type="nucleotide sequence ID" value="NZ_CP017834.1"/>
</dbReference>
<dbReference type="InterPro" id="IPR035911">
    <property type="entry name" value="MurE/MurF_N"/>
</dbReference>
<proteinExistence type="predicted"/>
<evidence type="ECO:0000256" key="8">
    <source>
        <dbReference type="ARBA" id="ARBA00023316"/>
    </source>
</evidence>
<feature type="domain" description="Mur ligase central" evidence="11">
    <location>
        <begin position="117"/>
        <end position="338"/>
    </location>
</feature>
<dbReference type="GO" id="GO:0008360">
    <property type="term" value="P:regulation of cell shape"/>
    <property type="evidence" value="ECO:0007669"/>
    <property type="project" value="UniProtKB-KW"/>
</dbReference>
<reference evidence="12 13" key="1">
    <citation type="submission" date="2016-10" db="EMBL/GenBank/DDBJ databases">
        <title>Silvanigrella aquatica sp. nov., isolated from a freshwater lake located in the Black Forest, Germany, description of Silvanigrellaceae fam. nov., Silvanigrellales ord. nov., reclassification of the order Bdellovibrionales in the class Oligoflexia, reclassification of the families Bacteriovoracaceae and Halobacteriovoraceae in the new order Bacteriovoracales ord. nov., and reclassification of the family Pseudobacteriovoracaceae in the order Oligoflexiales.</title>
        <authorList>
            <person name="Hahn M.W."/>
            <person name="Schmidt J."/>
            <person name="Koll U."/>
            <person name="Rohde M."/>
            <person name="Verbag S."/>
            <person name="Pitt A."/>
            <person name="Nakai R."/>
            <person name="Naganuma T."/>
            <person name="Lang E."/>
        </authorList>
    </citation>
    <scope>NUCLEOTIDE SEQUENCE [LARGE SCALE GENOMIC DNA]</scope>
    <source>
        <strain evidence="12 13">MWH-Nonnen-W8red</strain>
    </source>
</reference>
<dbReference type="KEGG" id="saqi:AXG55_10755"/>
<dbReference type="Gene3D" id="3.40.1190.10">
    <property type="entry name" value="Mur-like, catalytic domain"/>
    <property type="match status" value="1"/>
</dbReference>
<dbReference type="InterPro" id="IPR004101">
    <property type="entry name" value="Mur_ligase_C"/>
</dbReference>
<dbReference type="Proteomes" id="UP000184731">
    <property type="component" value="Chromosome"/>
</dbReference>
<dbReference type="GO" id="GO:0009252">
    <property type="term" value="P:peptidoglycan biosynthetic process"/>
    <property type="evidence" value="ECO:0007669"/>
    <property type="project" value="UniProtKB-KW"/>
</dbReference>
<dbReference type="SUPFAM" id="SSF53244">
    <property type="entry name" value="MurD-like peptide ligases, peptide-binding domain"/>
    <property type="match status" value="1"/>
</dbReference>
<dbReference type="SUPFAM" id="SSF63418">
    <property type="entry name" value="MurE/MurF N-terminal domain"/>
    <property type="match status" value="1"/>
</dbReference>
<keyword evidence="3" id="KW-0547">Nucleotide-binding</keyword>
<dbReference type="EMBL" id="CP017834">
    <property type="protein sequence ID" value="APJ04358.1"/>
    <property type="molecule type" value="Genomic_DNA"/>
</dbReference>
<evidence type="ECO:0000259" key="11">
    <source>
        <dbReference type="Pfam" id="PF08245"/>
    </source>
</evidence>
<dbReference type="PANTHER" id="PTHR43024:SF1">
    <property type="entry name" value="UDP-N-ACETYLMURAMOYL-TRIPEPTIDE--D-ALANYL-D-ALANINE LIGASE"/>
    <property type="match status" value="1"/>
</dbReference>
<dbReference type="GO" id="GO:0051301">
    <property type="term" value="P:cell division"/>
    <property type="evidence" value="ECO:0007669"/>
    <property type="project" value="UniProtKB-KW"/>
</dbReference>
<feature type="domain" description="Mur ligase C-terminal" evidence="10">
    <location>
        <begin position="367"/>
        <end position="441"/>
    </location>
</feature>
<keyword evidence="2" id="KW-0132">Cell division</keyword>
<dbReference type="InterPro" id="IPR013221">
    <property type="entry name" value="Mur_ligase_cen"/>
</dbReference>
<keyword evidence="5" id="KW-0133">Cell shape</keyword>
<keyword evidence="7" id="KW-0131">Cell cycle</keyword>
<dbReference type="Gene3D" id="3.90.190.20">
    <property type="entry name" value="Mur ligase, C-terminal domain"/>
    <property type="match status" value="1"/>
</dbReference>
<evidence type="ECO:0000256" key="5">
    <source>
        <dbReference type="ARBA" id="ARBA00022960"/>
    </source>
</evidence>
<dbReference type="Pfam" id="PF01225">
    <property type="entry name" value="Mur_ligase"/>
    <property type="match status" value="1"/>
</dbReference>
<dbReference type="GO" id="GO:0005524">
    <property type="term" value="F:ATP binding"/>
    <property type="evidence" value="ECO:0007669"/>
    <property type="project" value="UniProtKB-KW"/>
</dbReference>
<dbReference type="PANTHER" id="PTHR43024">
    <property type="entry name" value="UDP-N-ACETYLMURAMOYL-TRIPEPTIDE--D-ALANYL-D-ALANINE LIGASE"/>
    <property type="match status" value="1"/>
</dbReference>
<evidence type="ECO:0000259" key="9">
    <source>
        <dbReference type="Pfam" id="PF01225"/>
    </source>
</evidence>
<evidence type="ECO:0000259" key="10">
    <source>
        <dbReference type="Pfam" id="PF02875"/>
    </source>
</evidence>
<dbReference type="Pfam" id="PF08245">
    <property type="entry name" value="Mur_ligase_M"/>
    <property type="match status" value="1"/>
</dbReference>
<dbReference type="InterPro" id="IPR051046">
    <property type="entry name" value="MurCDEF_CellWall_CoF430Synth"/>
</dbReference>
<dbReference type="InterPro" id="IPR036565">
    <property type="entry name" value="Mur-like_cat_sf"/>
</dbReference>
<dbReference type="STRING" id="1915309.AXG55_10755"/>
<name>A0A1L4D2D5_9BACT</name>
<dbReference type="InterPro" id="IPR036615">
    <property type="entry name" value="Mur_ligase_C_dom_sf"/>
</dbReference>
<evidence type="ECO:0000256" key="4">
    <source>
        <dbReference type="ARBA" id="ARBA00022840"/>
    </source>
</evidence>
<evidence type="ECO:0000256" key="3">
    <source>
        <dbReference type="ARBA" id="ARBA00022741"/>
    </source>
</evidence>
<keyword evidence="6" id="KW-0573">Peptidoglycan synthesis</keyword>
<organism evidence="12 13">
    <name type="scientific">Silvanigrella aquatica</name>
    <dbReference type="NCBI Taxonomy" id="1915309"/>
    <lineage>
        <taxon>Bacteria</taxon>
        <taxon>Pseudomonadati</taxon>
        <taxon>Bdellovibrionota</taxon>
        <taxon>Oligoflexia</taxon>
        <taxon>Silvanigrellales</taxon>
        <taxon>Silvanigrellaceae</taxon>
        <taxon>Silvanigrella</taxon>
    </lineage>
</organism>
<evidence type="ECO:0000256" key="1">
    <source>
        <dbReference type="ARBA" id="ARBA00022598"/>
    </source>
</evidence>
<protein>
    <recommendedName>
        <fullName evidence="14">UDP-N-acetylmuramoyl-tripeptide--D-alanyl-D-alanine ligase</fullName>
    </recommendedName>
</protein>
<evidence type="ECO:0000313" key="12">
    <source>
        <dbReference type="EMBL" id="APJ04358.1"/>
    </source>
</evidence>
<dbReference type="SUPFAM" id="SSF53623">
    <property type="entry name" value="MurD-like peptide ligases, catalytic domain"/>
    <property type="match status" value="1"/>
</dbReference>
<keyword evidence="13" id="KW-1185">Reference proteome</keyword>
<evidence type="ECO:0000313" key="13">
    <source>
        <dbReference type="Proteomes" id="UP000184731"/>
    </source>
</evidence>
<dbReference type="GO" id="GO:0016881">
    <property type="term" value="F:acid-amino acid ligase activity"/>
    <property type="evidence" value="ECO:0007669"/>
    <property type="project" value="InterPro"/>
</dbReference>
<dbReference type="GO" id="GO:0071555">
    <property type="term" value="P:cell wall organization"/>
    <property type="evidence" value="ECO:0007669"/>
    <property type="project" value="UniProtKB-KW"/>
</dbReference>
<evidence type="ECO:0000256" key="7">
    <source>
        <dbReference type="ARBA" id="ARBA00023306"/>
    </source>
</evidence>
<dbReference type="Gene3D" id="3.40.1390.10">
    <property type="entry name" value="MurE/MurF, N-terminal domain"/>
    <property type="match status" value="1"/>
</dbReference>
<keyword evidence="8" id="KW-0961">Cell wall biogenesis/degradation</keyword>
<evidence type="ECO:0000256" key="6">
    <source>
        <dbReference type="ARBA" id="ARBA00022984"/>
    </source>
</evidence>
<dbReference type="OrthoDB" id="5288039at2"/>
<evidence type="ECO:0000256" key="2">
    <source>
        <dbReference type="ARBA" id="ARBA00022618"/>
    </source>
</evidence>
<evidence type="ECO:0008006" key="14">
    <source>
        <dbReference type="Google" id="ProtNLM"/>
    </source>
</evidence>
<dbReference type="AlphaFoldDB" id="A0A1L4D2D5"/>
<keyword evidence="4" id="KW-0067">ATP-binding</keyword>
<dbReference type="InterPro" id="IPR000713">
    <property type="entry name" value="Mur_ligase_N"/>
</dbReference>
<keyword evidence="1" id="KW-0436">Ligase</keyword>